<geneLocation type="plasmid" evidence="2 3">
    <name>4</name>
</geneLocation>
<sequence>MVEPFEGKALVRPGGRVEPLDLAPGERRTLAVERSEDALLVGLQGTLVLRFRGRSLRLGPGKTARLRPGRLDLEAPEGGRALWVVLGLAQSRLAQDHEALLALLEALPSPEAAFALSRKLRDHIALEEALYYPTLSPGRRRERLLEHRILLELLEELGTALREGRTVQGVVERLKTAFLAHSEAELEA</sequence>
<evidence type="ECO:0000259" key="1">
    <source>
        <dbReference type="Pfam" id="PF01814"/>
    </source>
</evidence>
<evidence type="ECO:0000313" key="2">
    <source>
        <dbReference type="EMBL" id="VCU54755.1"/>
    </source>
</evidence>
<keyword evidence="2" id="KW-0614">Plasmid</keyword>
<dbReference type="EMBL" id="LR027520">
    <property type="protein sequence ID" value="VCU54755.1"/>
    <property type="molecule type" value="Genomic_DNA"/>
</dbReference>
<reference evidence="2 3" key="1">
    <citation type="submission" date="2018-10" db="EMBL/GenBank/DDBJ databases">
        <authorList>
            <person name="Peiro R."/>
            <person name="Begona"/>
            <person name="Cbmso G."/>
            <person name="Lopez M."/>
            <person name="Gonzalez S."/>
            <person name="Sacristan E."/>
            <person name="Castillo E."/>
        </authorList>
    </citation>
    <scope>NUCLEOTIDE SEQUENCE [LARGE SCALE GENOMIC DNA]</scope>
    <source>
        <strain evidence="2">TTHNAR1</strain>
        <plasmid evidence="3">4</plasmid>
    </source>
</reference>
<gene>
    <name evidence="2" type="ORF">TTHNP4_00163</name>
</gene>
<dbReference type="InterPro" id="IPR012312">
    <property type="entry name" value="Hemerythrin-like"/>
</dbReference>
<evidence type="ECO:0000313" key="3">
    <source>
        <dbReference type="Proteomes" id="UP000279841"/>
    </source>
</evidence>
<accession>A0A3P4AUD9</accession>
<dbReference type="AlphaFoldDB" id="A0A3P4AUD9"/>
<dbReference type="Proteomes" id="UP000279841">
    <property type="component" value="Plasmid 4"/>
</dbReference>
<name>A0A3P4AUD9_THETH</name>
<protein>
    <recommendedName>
        <fullName evidence="1">Hemerythrin-like domain-containing protein</fullName>
    </recommendedName>
</protein>
<feature type="domain" description="Hemerythrin-like" evidence="1">
    <location>
        <begin position="92"/>
        <end position="183"/>
    </location>
</feature>
<dbReference type="Pfam" id="PF01814">
    <property type="entry name" value="Hemerythrin"/>
    <property type="match status" value="1"/>
</dbReference>
<proteinExistence type="predicted"/>
<dbReference type="RefSeq" id="WP_124105658.1">
    <property type="nucleotide sequence ID" value="NZ_CP053288.1"/>
</dbReference>
<organism evidence="2 3">
    <name type="scientific">Thermus thermophilus</name>
    <dbReference type="NCBI Taxonomy" id="274"/>
    <lineage>
        <taxon>Bacteria</taxon>
        <taxon>Thermotogati</taxon>
        <taxon>Deinococcota</taxon>
        <taxon>Deinococci</taxon>
        <taxon>Thermales</taxon>
        <taxon>Thermaceae</taxon>
        <taxon>Thermus</taxon>
    </lineage>
</organism>